<evidence type="ECO:0000313" key="3">
    <source>
        <dbReference type="EnsemblMetazoa" id="MDOA006299-PA"/>
    </source>
</evidence>
<dbReference type="GO" id="GO:0004730">
    <property type="term" value="F:pseudouridylate synthase activity"/>
    <property type="evidence" value="ECO:0007669"/>
    <property type="project" value="TreeGrafter"/>
</dbReference>
<evidence type="ECO:0000256" key="1">
    <source>
        <dbReference type="ARBA" id="ARBA00022723"/>
    </source>
</evidence>
<dbReference type="KEGG" id="mde:101900038"/>
<reference evidence="3" key="1">
    <citation type="submission" date="2020-05" db="UniProtKB">
        <authorList>
            <consortium name="EnsemblMetazoa"/>
        </authorList>
    </citation>
    <scope>IDENTIFICATION</scope>
    <source>
        <strain evidence="3">Aabys</strain>
    </source>
</reference>
<dbReference type="STRING" id="7370.A0A1I8MLU7"/>
<dbReference type="Gene3D" id="3.40.1190.20">
    <property type="match status" value="1"/>
</dbReference>
<keyword evidence="1" id="KW-0479">Metal-binding</keyword>
<dbReference type="RefSeq" id="XP_005185196.2">
    <property type="nucleotide sequence ID" value="XM_005185139.2"/>
</dbReference>
<dbReference type="GO" id="GO:0016798">
    <property type="term" value="F:hydrolase activity, acting on glycosyl bonds"/>
    <property type="evidence" value="ECO:0007669"/>
    <property type="project" value="TreeGrafter"/>
</dbReference>
<dbReference type="VEuPathDB" id="VectorBase:MDOA006299"/>
<protein>
    <recommendedName>
        <fullName evidence="2">Carbohydrate kinase PfkB domain-containing protein</fullName>
    </recommendedName>
</protein>
<dbReference type="GO" id="GO:0005737">
    <property type="term" value="C:cytoplasm"/>
    <property type="evidence" value="ECO:0007669"/>
    <property type="project" value="TreeGrafter"/>
</dbReference>
<evidence type="ECO:0000259" key="2">
    <source>
        <dbReference type="Pfam" id="PF00294"/>
    </source>
</evidence>
<proteinExistence type="predicted"/>
<dbReference type="VEuPathDB" id="VectorBase:MDOMA2_018562"/>
<dbReference type="InterPro" id="IPR011611">
    <property type="entry name" value="PfkB_dom"/>
</dbReference>
<dbReference type="AlphaFoldDB" id="A0A1I8MLU7"/>
<feature type="domain" description="Carbohydrate kinase PfkB" evidence="2">
    <location>
        <begin position="43"/>
        <end position="210"/>
    </location>
</feature>
<dbReference type="SUPFAM" id="SSF53613">
    <property type="entry name" value="Ribokinase-like"/>
    <property type="match status" value="1"/>
</dbReference>
<organism evidence="3">
    <name type="scientific">Musca domestica</name>
    <name type="common">House fly</name>
    <dbReference type="NCBI Taxonomy" id="7370"/>
    <lineage>
        <taxon>Eukaryota</taxon>
        <taxon>Metazoa</taxon>
        <taxon>Ecdysozoa</taxon>
        <taxon>Arthropoda</taxon>
        <taxon>Hexapoda</taxon>
        <taxon>Insecta</taxon>
        <taxon>Pterygota</taxon>
        <taxon>Neoptera</taxon>
        <taxon>Endopterygota</taxon>
        <taxon>Diptera</taxon>
        <taxon>Brachycera</taxon>
        <taxon>Muscomorpha</taxon>
        <taxon>Muscoidea</taxon>
        <taxon>Muscidae</taxon>
        <taxon>Musca</taxon>
    </lineage>
</organism>
<dbReference type="EnsemblMetazoa" id="MDOA006299-RA">
    <property type="protein sequence ID" value="MDOA006299-PA"/>
    <property type="gene ID" value="MDOA006299"/>
</dbReference>
<sequence length="386" mass="43519">MGNELSQRFPVVYGTSILETTLSMLEDIPETLNGAMYKGKSIQSAGGSGTNIATTMCKLFGEVKFISAIGDDLVGEILLKLLPEPLRCNITKWPGYSTSSCTVIVDQTGDCKCMLRDMEIQDQCETGYYDIEFNHIYKASVVIFDDNLPLKIMERIFFFASRFKVPIFYEPTDLKTAGKPFYNFLPLSTNLIRLVTPNYDELQDIVKSEWGELLIFDKVDLNNVEETLASVTYTLIHIAHRFDCIAVNLGQTGIVLCINSSFNPYTQSLFVNQKYIFDPTERTELSKQIIFFPTPNVVKGFVSDSGVGDSFAGVFFSGLLKEYTVTQSIGLAFHAAGQAVETFEIWEDCEVWKRKMDDFKKEGYFNEKLMFKSQQIGNTHGQCSIN</sequence>
<dbReference type="PANTHER" id="PTHR42909">
    <property type="entry name" value="ZGC:136858"/>
    <property type="match status" value="1"/>
</dbReference>
<dbReference type="InterPro" id="IPR029056">
    <property type="entry name" value="Ribokinase-like"/>
</dbReference>
<gene>
    <name evidence="3" type="primary">101900038</name>
</gene>
<name>A0A1I8MLU7_MUSDO</name>
<dbReference type="PANTHER" id="PTHR42909:SF1">
    <property type="entry name" value="CARBOHYDRATE KINASE PFKB DOMAIN-CONTAINING PROTEIN"/>
    <property type="match status" value="1"/>
</dbReference>
<dbReference type="GO" id="GO:0046872">
    <property type="term" value="F:metal ion binding"/>
    <property type="evidence" value="ECO:0007669"/>
    <property type="project" value="UniProtKB-KW"/>
</dbReference>
<dbReference type="GO" id="GO:0006796">
    <property type="term" value="P:phosphate-containing compound metabolic process"/>
    <property type="evidence" value="ECO:0007669"/>
    <property type="project" value="UniProtKB-ARBA"/>
</dbReference>
<dbReference type="Pfam" id="PF00294">
    <property type="entry name" value="PfkB"/>
    <property type="match status" value="1"/>
</dbReference>
<accession>A0A1I8MLU7</accession>
<dbReference type="eggNOG" id="KOG3009">
    <property type="taxonomic scope" value="Eukaryota"/>
</dbReference>
<dbReference type="OrthoDB" id="198885at2759"/>